<dbReference type="Proteomes" id="UP000027222">
    <property type="component" value="Unassembled WGS sequence"/>
</dbReference>
<keyword evidence="4" id="KW-1185">Reference proteome</keyword>
<dbReference type="AlphaFoldDB" id="A0A067TNI0"/>
<keyword evidence="2" id="KW-0472">Membrane</keyword>
<dbReference type="HOGENOM" id="CLU_109488_0_0_1"/>
<evidence type="ECO:0000256" key="1">
    <source>
        <dbReference type="SAM" id="MobiDB-lite"/>
    </source>
</evidence>
<feature type="region of interest" description="Disordered" evidence="1">
    <location>
        <begin position="50"/>
        <end position="104"/>
    </location>
</feature>
<sequence>MHPYYSHMGHWHRGPSRLLWFFFGGLAATWWIKHKDADRRVFGHCMRPPVQAPPTDSAAPPSPWPQNMSDIPRAINNIPPAHSSPVSAEWESRQWEQEKEHLANISRQATDAMADLTEATLETVLSTAESLKAKLAEHRAQREKQQKVIDQRLEEERRSPPRLV</sequence>
<gene>
    <name evidence="3" type="ORF">GALMADRAFT_240790</name>
</gene>
<name>A0A067TNI0_GALM3</name>
<evidence type="ECO:0000313" key="3">
    <source>
        <dbReference type="EMBL" id="KDR80503.1"/>
    </source>
</evidence>
<feature type="compositionally biased region" description="Basic and acidic residues" evidence="1">
    <location>
        <begin position="90"/>
        <end position="102"/>
    </location>
</feature>
<feature type="transmembrane region" description="Helical" evidence="2">
    <location>
        <begin position="14"/>
        <end position="32"/>
    </location>
</feature>
<evidence type="ECO:0000256" key="2">
    <source>
        <dbReference type="SAM" id="Phobius"/>
    </source>
</evidence>
<protein>
    <submittedName>
        <fullName evidence="3">Uncharacterized protein</fullName>
    </submittedName>
</protein>
<feature type="region of interest" description="Disordered" evidence="1">
    <location>
        <begin position="135"/>
        <end position="164"/>
    </location>
</feature>
<evidence type="ECO:0000313" key="4">
    <source>
        <dbReference type="Proteomes" id="UP000027222"/>
    </source>
</evidence>
<organism evidence="3 4">
    <name type="scientific">Galerina marginata (strain CBS 339.88)</name>
    <dbReference type="NCBI Taxonomy" id="685588"/>
    <lineage>
        <taxon>Eukaryota</taxon>
        <taxon>Fungi</taxon>
        <taxon>Dikarya</taxon>
        <taxon>Basidiomycota</taxon>
        <taxon>Agaricomycotina</taxon>
        <taxon>Agaricomycetes</taxon>
        <taxon>Agaricomycetidae</taxon>
        <taxon>Agaricales</taxon>
        <taxon>Agaricineae</taxon>
        <taxon>Strophariaceae</taxon>
        <taxon>Galerina</taxon>
    </lineage>
</organism>
<dbReference type="EMBL" id="KL142371">
    <property type="protein sequence ID" value="KDR80503.1"/>
    <property type="molecule type" value="Genomic_DNA"/>
</dbReference>
<dbReference type="OrthoDB" id="2960209at2759"/>
<keyword evidence="2" id="KW-1133">Transmembrane helix</keyword>
<reference evidence="4" key="1">
    <citation type="journal article" date="2014" name="Proc. Natl. Acad. Sci. U.S.A.">
        <title>Extensive sampling of basidiomycete genomes demonstrates inadequacy of the white-rot/brown-rot paradigm for wood decay fungi.</title>
        <authorList>
            <person name="Riley R."/>
            <person name="Salamov A.A."/>
            <person name="Brown D.W."/>
            <person name="Nagy L.G."/>
            <person name="Floudas D."/>
            <person name="Held B.W."/>
            <person name="Levasseur A."/>
            <person name="Lombard V."/>
            <person name="Morin E."/>
            <person name="Otillar R."/>
            <person name="Lindquist E.A."/>
            <person name="Sun H."/>
            <person name="LaButti K.M."/>
            <person name="Schmutz J."/>
            <person name="Jabbour D."/>
            <person name="Luo H."/>
            <person name="Baker S.E."/>
            <person name="Pisabarro A.G."/>
            <person name="Walton J.D."/>
            <person name="Blanchette R.A."/>
            <person name="Henrissat B."/>
            <person name="Martin F."/>
            <person name="Cullen D."/>
            <person name="Hibbett D.S."/>
            <person name="Grigoriev I.V."/>
        </authorList>
    </citation>
    <scope>NUCLEOTIDE SEQUENCE [LARGE SCALE GENOMIC DNA]</scope>
    <source>
        <strain evidence="4">CBS 339.88</strain>
    </source>
</reference>
<accession>A0A067TNI0</accession>
<keyword evidence="2" id="KW-0812">Transmembrane</keyword>
<proteinExistence type="predicted"/>